<proteinExistence type="predicted"/>
<gene>
    <name evidence="3" type="ORF">CAPTEDRAFT_205461</name>
</gene>
<feature type="domain" description="SOCS box" evidence="2">
    <location>
        <begin position="445"/>
        <end position="484"/>
    </location>
</feature>
<evidence type="ECO:0000259" key="2">
    <source>
        <dbReference type="SMART" id="SM00969"/>
    </source>
</evidence>
<sequence length="492" mass="55104">MTFDSRDDALLVTITETWLQCSVFAGVEAGVQSAQPIKGTHQELNGVQLKLSTEVSSLSKAGMLKVNCFCCSIIISTMAKRLRRMTNQDEAFMSVYANITKNDHLLKLTNLNIKDSTGWSLMHRAVIQDDRDTLLFLCNTGMSTGIIANDVTPLQLAIERGNLHALCILLQYGCSEQILNNGCSSSSSPLQLALKSRFDCQYEMIKRLLQFGCDVNKADFYLESSGMPTMPLSCAIRCRSYELTQLLLDHGAKITVSIDSEVISFFIDAILVSSKEMVQLFIQKGADVNHPQKSSRVIHRWRLSEMTPVQAALMAHDTEIMRILLQHNANPNFGLKQRAFYGFLACHAPVCMAAKKPLLGDHLKILLSANCALNWPPEAHRSASTVPHSCPLIFVDSPLAIKLLLIFGCRPSSAEERDRFRESVDIHVESGSDFGEWLKYYYFNPPTLLHLTRIKIRESVGLNLKEKLKMLILPKKLQDCILMENCLLTESE</sequence>
<reference evidence="4" key="3">
    <citation type="submission" date="2015-06" db="UniProtKB">
        <authorList>
            <consortium name="EnsemblMetazoa"/>
        </authorList>
    </citation>
    <scope>IDENTIFICATION</scope>
</reference>
<dbReference type="Proteomes" id="UP000014760">
    <property type="component" value="Unassembled WGS sequence"/>
</dbReference>
<dbReference type="InterPro" id="IPR001496">
    <property type="entry name" value="SOCS_box"/>
</dbReference>
<dbReference type="Gene3D" id="1.25.40.20">
    <property type="entry name" value="Ankyrin repeat-containing domain"/>
    <property type="match status" value="2"/>
</dbReference>
<dbReference type="PANTHER" id="PTHR46224:SF64">
    <property type="entry name" value="IQ MOTIF AND ANKYRIN REPEAT DOMAIN-CONTAINING PROTEIN 1"/>
    <property type="match status" value="1"/>
</dbReference>
<evidence type="ECO:0000313" key="5">
    <source>
        <dbReference type="Proteomes" id="UP000014760"/>
    </source>
</evidence>
<organism evidence="3">
    <name type="scientific">Capitella teleta</name>
    <name type="common">Polychaete worm</name>
    <dbReference type="NCBI Taxonomy" id="283909"/>
    <lineage>
        <taxon>Eukaryota</taxon>
        <taxon>Metazoa</taxon>
        <taxon>Spiralia</taxon>
        <taxon>Lophotrochozoa</taxon>
        <taxon>Annelida</taxon>
        <taxon>Polychaeta</taxon>
        <taxon>Sedentaria</taxon>
        <taxon>Scolecida</taxon>
        <taxon>Capitellidae</taxon>
        <taxon>Capitella</taxon>
    </lineage>
</organism>
<dbReference type="SMART" id="SM00248">
    <property type="entry name" value="ANK"/>
    <property type="match status" value="6"/>
</dbReference>
<evidence type="ECO:0000313" key="3">
    <source>
        <dbReference type="EMBL" id="ELU05407.1"/>
    </source>
</evidence>
<dbReference type="OrthoDB" id="2157354at2759"/>
<dbReference type="Pfam" id="PF12796">
    <property type="entry name" value="Ank_2"/>
    <property type="match status" value="1"/>
</dbReference>
<protein>
    <recommendedName>
        <fullName evidence="2">SOCS box domain-containing protein</fullName>
    </recommendedName>
</protein>
<dbReference type="SUPFAM" id="SSF48403">
    <property type="entry name" value="Ankyrin repeat"/>
    <property type="match status" value="1"/>
</dbReference>
<dbReference type="EMBL" id="KB301531">
    <property type="protein sequence ID" value="ELU05407.1"/>
    <property type="molecule type" value="Genomic_DNA"/>
</dbReference>
<dbReference type="PANTHER" id="PTHR46224">
    <property type="entry name" value="ANKYRIN REPEAT FAMILY PROTEIN"/>
    <property type="match status" value="1"/>
</dbReference>
<name>R7UN84_CAPTE</name>
<evidence type="ECO:0000313" key="4">
    <source>
        <dbReference type="EnsemblMetazoa" id="CapteP205461"/>
    </source>
</evidence>
<dbReference type="Pfam" id="PF07525">
    <property type="entry name" value="SOCS_box"/>
    <property type="match status" value="1"/>
</dbReference>
<dbReference type="SMART" id="SM00969">
    <property type="entry name" value="SOCS_box"/>
    <property type="match status" value="1"/>
</dbReference>
<keyword evidence="1" id="KW-0040">ANK repeat</keyword>
<dbReference type="AlphaFoldDB" id="R7UN84"/>
<keyword evidence="5" id="KW-1185">Reference proteome</keyword>
<dbReference type="InterPro" id="IPR002110">
    <property type="entry name" value="Ankyrin_rpt"/>
</dbReference>
<evidence type="ECO:0000256" key="1">
    <source>
        <dbReference type="PROSITE-ProRule" id="PRU00023"/>
    </source>
</evidence>
<dbReference type="STRING" id="283909.R7UN84"/>
<dbReference type="PROSITE" id="PS50088">
    <property type="entry name" value="ANK_REPEAT"/>
    <property type="match status" value="1"/>
</dbReference>
<reference evidence="3 5" key="2">
    <citation type="journal article" date="2013" name="Nature">
        <title>Insights into bilaterian evolution from three spiralian genomes.</title>
        <authorList>
            <person name="Simakov O."/>
            <person name="Marletaz F."/>
            <person name="Cho S.J."/>
            <person name="Edsinger-Gonzales E."/>
            <person name="Havlak P."/>
            <person name="Hellsten U."/>
            <person name="Kuo D.H."/>
            <person name="Larsson T."/>
            <person name="Lv J."/>
            <person name="Arendt D."/>
            <person name="Savage R."/>
            <person name="Osoegawa K."/>
            <person name="de Jong P."/>
            <person name="Grimwood J."/>
            <person name="Chapman J.A."/>
            <person name="Shapiro H."/>
            <person name="Aerts A."/>
            <person name="Otillar R.P."/>
            <person name="Terry A.Y."/>
            <person name="Boore J.L."/>
            <person name="Grigoriev I.V."/>
            <person name="Lindberg D.R."/>
            <person name="Seaver E.C."/>
            <person name="Weisblat D.A."/>
            <person name="Putnam N.H."/>
            <person name="Rokhsar D.S."/>
        </authorList>
    </citation>
    <scope>NUCLEOTIDE SEQUENCE</scope>
    <source>
        <strain evidence="3 5">I ESC-2004</strain>
    </source>
</reference>
<reference evidence="5" key="1">
    <citation type="submission" date="2012-12" db="EMBL/GenBank/DDBJ databases">
        <authorList>
            <person name="Hellsten U."/>
            <person name="Grimwood J."/>
            <person name="Chapman J.A."/>
            <person name="Shapiro H."/>
            <person name="Aerts A."/>
            <person name="Otillar R.P."/>
            <person name="Terry A.Y."/>
            <person name="Boore J.L."/>
            <person name="Simakov O."/>
            <person name="Marletaz F."/>
            <person name="Cho S.-J."/>
            <person name="Edsinger-Gonzales E."/>
            <person name="Havlak P."/>
            <person name="Kuo D.-H."/>
            <person name="Larsson T."/>
            <person name="Lv J."/>
            <person name="Arendt D."/>
            <person name="Savage R."/>
            <person name="Osoegawa K."/>
            <person name="de Jong P."/>
            <person name="Lindberg D.R."/>
            <person name="Seaver E.C."/>
            <person name="Weisblat D.A."/>
            <person name="Putnam N.H."/>
            <person name="Grigoriev I.V."/>
            <person name="Rokhsar D.S."/>
        </authorList>
    </citation>
    <scope>NUCLEOTIDE SEQUENCE</scope>
    <source>
        <strain evidence="5">I ESC-2004</strain>
    </source>
</reference>
<accession>R7UN84</accession>
<feature type="repeat" description="ANK" evidence="1">
    <location>
        <begin position="149"/>
        <end position="181"/>
    </location>
</feature>
<dbReference type="InterPro" id="IPR036770">
    <property type="entry name" value="Ankyrin_rpt-contain_sf"/>
</dbReference>
<dbReference type="HOGENOM" id="CLU_554598_0_0_1"/>
<dbReference type="EnsemblMetazoa" id="CapteT205461">
    <property type="protein sequence ID" value="CapteP205461"/>
    <property type="gene ID" value="CapteG205461"/>
</dbReference>
<dbReference type="InterPro" id="IPR051616">
    <property type="entry name" value="Cul2-RING_E3_ligase_SR"/>
</dbReference>
<dbReference type="EMBL" id="AMQN01007840">
    <property type="status" value="NOT_ANNOTATED_CDS"/>
    <property type="molecule type" value="Genomic_DNA"/>
</dbReference>